<dbReference type="EMBL" id="BKCJ011367148">
    <property type="protein sequence ID" value="GFD26243.1"/>
    <property type="molecule type" value="Genomic_DNA"/>
</dbReference>
<comment type="caution">
    <text evidence="1">The sequence shown here is derived from an EMBL/GenBank/DDBJ whole genome shotgun (WGS) entry which is preliminary data.</text>
</comment>
<protein>
    <recommendedName>
        <fullName evidence="2">Zinc finger, CCHC-type</fullName>
    </recommendedName>
</protein>
<reference evidence="1" key="1">
    <citation type="journal article" date="2019" name="Sci. Rep.">
        <title>Draft genome of Tanacetum cinerariifolium, the natural source of mosquito coil.</title>
        <authorList>
            <person name="Yamashiro T."/>
            <person name="Shiraishi A."/>
            <person name="Satake H."/>
            <person name="Nakayama K."/>
        </authorList>
    </citation>
    <scope>NUCLEOTIDE SEQUENCE</scope>
</reference>
<proteinExistence type="predicted"/>
<evidence type="ECO:0008006" key="2">
    <source>
        <dbReference type="Google" id="ProtNLM"/>
    </source>
</evidence>
<feature type="non-terminal residue" evidence="1">
    <location>
        <position position="1"/>
    </location>
</feature>
<gene>
    <name evidence="1" type="ORF">Tci_898212</name>
</gene>
<dbReference type="AlphaFoldDB" id="A0A699UVV1"/>
<sequence>LRVENKMYVIEHPIPPALADDSAALLAEWNALYDAYNEVAYLMLESMTPELHRQFENYSPYKILKELKSMFEKQARVERFDLI</sequence>
<name>A0A699UVV1_TANCI</name>
<accession>A0A699UVV1</accession>
<evidence type="ECO:0000313" key="1">
    <source>
        <dbReference type="EMBL" id="GFD26243.1"/>
    </source>
</evidence>
<organism evidence="1">
    <name type="scientific">Tanacetum cinerariifolium</name>
    <name type="common">Dalmatian daisy</name>
    <name type="synonym">Chrysanthemum cinerariifolium</name>
    <dbReference type="NCBI Taxonomy" id="118510"/>
    <lineage>
        <taxon>Eukaryota</taxon>
        <taxon>Viridiplantae</taxon>
        <taxon>Streptophyta</taxon>
        <taxon>Embryophyta</taxon>
        <taxon>Tracheophyta</taxon>
        <taxon>Spermatophyta</taxon>
        <taxon>Magnoliopsida</taxon>
        <taxon>eudicotyledons</taxon>
        <taxon>Gunneridae</taxon>
        <taxon>Pentapetalae</taxon>
        <taxon>asterids</taxon>
        <taxon>campanulids</taxon>
        <taxon>Asterales</taxon>
        <taxon>Asteraceae</taxon>
        <taxon>Asteroideae</taxon>
        <taxon>Anthemideae</taxon>
        <taxon>Anthemidinae</taxon>
        <taxon>Tanacetum</taxon>
    </lineage>
</organism>